<dbReference type="CDD" id="cd00739">
    <property type="entry name" value="DHPS"/>
    <property type="match status" value="1"/>
</dbReference>
<dbReference type="PROSITE" id="PS00792">
    <property type="entry name" value="DHPS_1"/>
    <property type="match status" value="1"/>
</dbReference>
<dbReference type="InterPro" id="IPR000489">
    <property type="entry name" value="Pterin-binding_dom"/>
</dbReference>
<dbReference type="InterPro" id="IPR045031">
    <property type="entry name" value="DHP_synth-like"/>
</dbReference>
<evidence type="ECO:0000256" key="2">
    <source>
        <dbReference type="ARBA" id="ARBA00001946"/>
    </source>
</evidence>
<keyword evidence="6" id="KW-0479">Metal-binding</keyword>
<dbReference type="AlphaFoldDB" id="A0A0F9JLX6"/>
<evidence type="ECO:0000256" key="4">
    <source>
        <dbReference type="ARBA" id="ARBA00012458"/>
    </source>
</evidence>
<dbReference type="GO" id="GO:0046654">
    <property type="term" value="P:tetrahydrofolate biosynthetic process"/>
    <property type="evidence" value="ECO:0007669"/>
    <property type="project" value="TreeGrafter"/>
</dbReference>
<dbReference type="PROSITE" id="PS50972">
    <property type="entry name" value="PTERIN_BINDING"/>
    <property type="match status" value="1"/>
</dbReference>
<dbReference type="FunFam" id="3.20.20.20:FF:000006">
    <property type="entry name" value="Dihydropteroate synthase"/>
    <property type="match status" value="1"/>
</dbReference>
<sequence length="280" mass="30309">MIFDCAGKSLDLSAPRIMGIVNVTPDSFSDGGKFIHQDAALKQAIKLVADGADILDIGGESTRPGADAVAIQEEIDRVSPVIELISAELDIPISIDTMKTDVMRAAVEAGAGMVNDVNALRWEGAVEAVADLDVPVCLMHMQGSPQTMQNEPQYDDVVAEVVSFLKERVEICTQAGIKESNIILDPGFGFGKRARHNLRLMKHLSQLTDMPYPVLVGVSRKSIIGDMLKVSVEERLAGSLALASIAVWQGAKIIRTHDVRDTAQAVKLSEFVRQVNDFDE</sequence>
<dbReference type="Gene3D" id="3.20.20.20">
    <property type="entry name" value="Dihydropteroate synthase-like"/>
    <property type="match status" value="1"/>
</dbReference>
<dbReference type="EMBL" id="LAZR01009750">
    <property type="protein sequence ID" value="KKM70789.1"/>
    <property type="molecule type" value="Genomic_DNA"/>
</dbReference>
<protein>
    <recommendedName>
        <fullName evidence="4">dihydropteroate synthase</fullName>
        <ecNumber evidence="4">2.5.1.15</ecNumber>
    </recommendedName>
</protein>
<reference evidence="10" key="1">
    <citation type="journal article" date="2015" name="Nature">
        <title>Complex archaea that bridge the gap between prokaryotes and eukaryotes.</title>
        <authorList>
            <person name="Spang A."/>
            <person name="Saw J.H."/>
            <person name="Jorgensen S.L."/>
            <person name="Zaremba-Niedzwiedzka K."/>
            <person name="Martijn J."/>
            <person name="Lind A.E."/>
            <person name="van Eijk R."/>
            <person name="Schleper C."/>
            <person name="Guy L."/>
            <person name="Ettema T.J."/>
        </authorList>
    </citation>
    <scope>NUCLEOTIDE SEQUENCE</scope>
</reference>
<keyword evidence="5" id="KW-0808">Transferase</keyword>
<comment type="pathway">
    <text evidence="3">Cofactor biosynthesis; tetrahydrofolate biosynthesis; 7,8-dihydrofolate from 2-amino-4-hydroxy-6-hydroxymethyl-7,8-dihydropteridine diphosphate and 4-aminobenzoate: step 1/2.</text>
</comment>
<evidence type="ECO:0000256" key="8">
    <source>
        <dbReference type="ARBA" id="ARBA00022909"/>
    </source>
</evidence>
<dbReference type="GO" id="GO:0004156">
    <property type="term" value="F:dihydropteroate synthase activity"/>
    <property type="evidence" value="ECO:0007669"/>
    <property type="project" value="UniProtKB-EC"/>
</dbReference>
<dbReference type="GO" id="GO:0005829">
    <property type="term" value="C:cytosol"/>
    <property type="evidence" value="ECO:0007669"/>
    <property type="project" value="TreeGrafter"/>
</dbReference>
<evidence type="ECO:0000256" key="7">
    <source>
        <dbReference type="ARBA" id="ARBA00022842"/>
    </source>
</evidence>
<comment type="catalytic activity">
    <reaction evidence="1">
        <text>(7,8-dihydropterin-6-yl)methyl diphosphate + 4-aminobenzoate = 7,8-dihydropteroate + diphosphate</text>
        <dbReference type="Rhea" id="RHEA:19949"/>
        <dbReference type="ChEBI" id="CHEBI:17836"/>
        <dbReference type="ChEBI" id="CHEBI:17839"/>
        <dbReference type="ChEBI" id="CHEBI:33019"/>
        <dbReference type="ChEBI" id="CHEBI:72950"/>
        <dbReference type="EC" id="2.5.1.15"/>
    </reaction>
</comment>
<evidence type="ECO:0000256" key="5">
    <source>
        <dbReference type="ARBA" id="ARBA00022679"/>
    </source>
</evidence>
<evidence type="ECO:0000256" key="1">
    <source>
        <dbReference type="ARBA" id="ARBA00000012"/>
    </source>
</evidence>
<evidence type="ECO:0000256" key="6">
    <source>
        <dbReference type="ARBA" id="ARBA00022723"/>
    </source>
</evidence>
<comment type="cofactor">
    <cofactor evidence="2">
        <name>Mg(2+)</name>
        <dbReference type="ChEBI" id="CHEBI:18420"/>
    </cofactor>
</comment>
<comment type="caution">
    <text evidence="10">The sequence shown here is derived from an EMBL/GenBank/DDBJ whole genome shotgun (WGS) entry which is preliminary data.</text>
</comment>
<dbReference type="PROSITE" id="PS00793">
    <property type="entry name" value="DHPS_2"/>
    <property type="match status" value="1"/>
</dbReference>
<dbReference type="GO" id="GO:0046656">
    <property type="term" value="P:folic acid biosynthetic process"/>
    <property type="evidence" value="ECO:0007669"/>
    <property type="project" value="UniProtKB-KW"/>
</dbReference>
<keyword evidence="7" id="KW-0460">Magnesium</keyword>
<dbReference type="Pfam" id="PF00809">
    <property type="entry name" value="Pterin_bind"/>
    <property type="match status" value="1"/>
</dbReference>
<evidence type="ECO:0000256" key="3">
    <source>
        <dbReference type="ARBA" id="ARBA00004763"/>
    </source>
</evidence>
<evidence type="ECO:0000313" key="10">
    <source>
        <dbReference type="EMBL" id="KKM70789.1"/>
    </source>
</evidence>
<feature type="domain" description="Pterin-binding" evidence="9">
    <location>
        <begin position="15"/>
        <end position="267"/>
    </location>
</feature>
<dbReference type="NCBIfam" id="TIGR01496">
    <property type="entry name" value="DHPS"/>
    <property type="match status" value="1"/>
</dbReference>
<dbReference type="PANTHER" id="PTHR20941">
    <property type="entry name" value="FOLATE SYNTHESIS PROTEINS"/>
    <property type="match status" value="1"/>
</dbReference>
<keyword evidence="8" id="KW-0289">Folate biosynthesis</keyword>
<dbReference type="GO" id="GO:0046872">
    <property type="term" value="F:metal ion binding"/>
    <property type="evidence" value="ECO:0007669"/>
    <property type="project" value="UniProtKB-KW"/>
</dbReference>
<proteinExistence type="predicted"/>
<gene>
    <name evidence="10" type="ORF">LCGC14_1437180</name>
</gene>
<dbReference type="EC" id="2.5.1.15" evidence="4"/>
<accession>A0A0F9JLX6</accession>
<evidence type="ECO:0000259" key="9">
    <source>
        <dbReference type="PROSITE" id="PS50972"/>
    </source>
</evidence>
<dbReference type="SUPFAM" id="SSF51717">
    <property type="entry name" value="Dihydropteroate synthetase-like"/>
    <property type="match status" value="1"/>
</dbReference>
<dbReference type="InterPro" id="IPR011005">
    <property type="entry name" value="Dihydropteroate_synth-like_sf"/>
</dbReference>
<dbReference type="InterPro" id="IPR006390">
    <property type="entry name" value="DHP_synth_dom"/>
</dbReference>
<organism evidence="10">
    <name type="scientific">marine sediment metagenome</name>
    <dbReference type="NCBI Taxonomy" id="412755"/>
    <lineage>
        <taxon>unclassified sequences</taxon>
        <taxon>metagenomes</taxon>
        <taxon>ecological metagenomes</taxon>
    </lineage>
</organism>
<dbReference type="PANTHER" id="PTHR20941:SF1">
    <property type="entry name" value="FOLIC ACID SYNTHESIS PROTEIN FOL1"/>
    <property type="match status" value="1"/>
</dbReference>
<name>A0A0F9JLX6_9ZZZZ</name>